<evidence type="ECO:0000313" key="2">
    <source>
        <dbReference type="Proteomes" id="UP000749559"/>
    </source>
</evidence>
<keyword evidence="2" id="KW-1185">Reference proteome</keyword>
<accession>A0A8J1TGB9</accession>
<name>A0A8J1TGB9_OWEFU</name>
<organism evidence="1 2">
    <name type="scientific">Owenia fusiformis</name>
    <name type="common">Polychaete worm</name>
    <dbReference type="NCBI Taxonomy" id="6347"/>
    <lineage>
        <taxon>Eukaryota</taxon>
        <taxon>Metazoa</taxon>
        <taxon>Spiralia</taxon>
        <taxon>Lophotrochozoa</taxon>
        <taxon>Annelida</taxon>
        <taxon>Polychaeta</taxon>
        <taxon>Sedentaria</taxon>
        <taxon>Canalipalpata</taxon>
        <taxon>Sabellida</taxon>
        <taxon>Oweniida</taxon>
        <taxon>Oweniidae</taxon>
        <taxon>Owenia</taxon>
    </lineage>
</organism>
<reference evidence="1" key="1">
    <citation type="submission" date="2022-03" db="EMBL/GenBank/DDBJ databases">
        <authorList>
            <person name="Martin C."/>
        </authorList>
    </citation>
    <scope>NUCLEOTIDE SEQUENCE</scope>
</reference>
<evidence type="ECO:0000313" key="1">
    <source>
        <dbReference type="EMBL" id="CAH1777079.1"/>
    </source>
</evidence>
<protein>
    <submittedName>
        <fullName evidence="1">Uncharacterized protein</fullName>
    </submittedName>
</protein>
<dbReference type="EMBL" id="CAIIXF020000002">
    <property type="protein sequence ID" value="CAH1777079.1"/>
    <property type="molecule type" value="Genomic_DNA"/>
</dbReference>
<dbReference type="Proteomes" id="UP000749559">
    <property type="component" value="Unassembled WGS sequence"/>
</dbReference>
<sequence>DVNGNLLKEEHILGKLKDKRNWISEISLARKILQPFEKIMKPKIAKFVNIMKGQFFYTNDKKVFFKDQKSKFFYNILEYHNKERMYTKDKWKIDFKFHINWKMYFNNKIIAIVDKKVAYFNFKLFHNVLPSSIDLFKWKKADPKICNFCKVENNLKHIIIECDQIKDLWIYISSKLKIKISWKNIVIGNNIIFKRSHENVIDLIISTFAYNSYKSWLISKEKNNPRLWRNTLYYSIAHLCIYEKSTYEIKNIKLYIQKLKE</sequence>
<proteinExistence type="predicted"/>
<dbReference type="AlphaFoldDB" id="A0A8J1TGB9"/>
<feature type="non-terminal residue" evidence="1">
    <location>
        <position position="1"/>
    </location>
</feature>
<gene>
    <name evidence="1" type="ORF">OFUS_LOCUS4177</name>
</gene>
<comment type="caution">
    <text evidence="1">The sequence shown here is derived from an EMBL/GenBank/DDBJ whole genome shotgun (WGS) entry which is preliminary data.</text>
</comment>